<proteinExistence type="predicted"/>
<dbReference type="Proteomes" id="UP000319818">
    <property type="component" value="Unassembled WGS sequence"/>
</dbReference>
<dbReference type="GO" id="GO:0045892">
    <property type="term" value="P:negative regulation of DNA-templated transcription"/>
    <property type="evidence" value="ECO:0007669"/>
    <property type="project" value="TreeGrafter"/>
</dbReference>
<dbReference type="Gene3D" id="3.40.1410.10">
    <property type="entry name" value="Chorismate lyase-like"/>
    <property type="match status" value="1"/>
</dbReference>
<dbReference type="OrthoDB" id="4338617at2"/>
<evidence type="ECO:0000256" key="2">
    <source>
        <dbReference type="ARBA" id="ARBA00023125"/>
    </source>
</evidence>
<dbReference type="RefSeq" id="WP_142097752.1">
    <property type="nucleotide sequence ID" value="NZ_VFPH01000001.1"/>
</dbReference>
<dbReference type="AlphaFoldDB" id="A0A543GCE1"/>
<keyword evidence="2" id="KW-0238">DNA-binding</keyword>
<dbReference type="InterPro" id="IPR028978">
    <property type="entry name" value="Chorismate_lyase_/UTRA_dom_sf"/>
</dbReference>
<dbReference type="InterPro" id="IPR011663">
    <property type="entry name" value="UTRA"/>
</dbReference>
<sequence length="247" mass="26677">MSLGPVSTSLGSRTSLARRLAEDVRSRIMSGEYAPGERLPSEAELVRHYEVSRVTVRTALRTLEAQGLVDVRHGSGSFVSDFGAGIRAGLQELRSISDTIREMGHEPGMERHAMQRRPATATEAAKLGVDVGTEVLAVERMILADGQAVAFSYDVVPVAGFSPALVDQLGTGSLFATLHEAGLMPARALAEVHAISDESIGWGPQKPVPGLYVLLDQVHFSRRGSAVAYSRTYFVEGRFQFVVLRTN</sequence>
<dbReference type="InterPro" id="IPR050679">
    <property type="entry name" value="Bact_HTH_transcr_reg"/>
</dbReference>
<feature type="domain" description="HTH gntR-type" evidence="4">
    <location>
        <begin position="14"/>
        <end position="82"/>
    </location>
</feature>
<dbReference type="SMART" id="SM00866">
    <property type="entry name" value="UTRA"/>
    <property type="match status" value="1"/>
</dbReference>
<reference evidence="5 6" key="1">
    <citation type="submission" date="2019-06" db="EMBL/GenBank/DDBJ databases">
        <title>Sequencing the genomes of 1000 actinobacteria strains.</title>
        <authorList>
            <person name="Klenk H.-P."/>
        </authorList>
    </citation>
    <scope>NUCLEOTIDE SEQUENCE [LARGE SCALE GENOMIC DNA]</scope>
    <source>
        <strain evidence="5 6">DSM 45511</strain>
    </source>
</reference>
<dbReference type="Pfam" id="PF07702">
    <property type="entry name" value="UTRA"/>
    <property type="match status" value="1"/>
</dbReference>
<dbReference type="PANTHER" id="PTHR44846:SF17">
    <property type="entry name" value="GNTR-FAMILY TRANSCRIPTIONAL REGULATOR"/>
    <property type="match status" value="1"/>
</dbReference>
<gene>
    <name evidence="5" type="ORF">FB388_1103</name>
</gene>
<dbReference type="SUPFAM" id="SSF46785">
    <property type="entry name" value="Winged helix' DNA-binding domain"/>
    <property type="match status" value="1"/>
</dbReference>
<keyword evidence="6" id="KW-1185">Reference proteome</keyword>
<evidence type="ECO:0000256" key="1">
    <source>
        <dbReference type="ARBA" id="ARBA00023015"/>
    </source>
</evidence>
<organism evidence="5 6">
    <name type="scientific">Pseudonocardia cypriaca</name>
    <dbReference type="NCBI Taxonomy" id="882449"/>
    <lineage>
        <taxon>Bacteria</taxon>
        <taxon>Bacillati</taxon>
        <taxon>Actinomycetota</taxon>
        <taxon>Actinomycetes</taxon>
        <taxon>Pseudonocardiales</taxon>
        <taxon>Pseudonocardiaceae</taxon>
        <taxon>Pseudonocardia</taxon>
    </lineage>
</organism>
<dbReference type="EMBL" id="VFPH01000001">
    <property type="protein sequence ID" value="TQM43753.1"/>
    <property type="molecule type" value="Genomic_DNA"/>
</dbReference>
<dbReference type="SMART" id="SM00345">
    <property type="entry name" value="HTH_GNTR"/>
    <property type="match status" value="1"/>
</dbReference>
<dbReference type="PANTHER" id="PTHR44846">
    <property type="entry name" value="MANNOSYL-D-GLYCERATE TRANSPORT/METABOLISM SYSTEM REPRESSOR MNGR-RELATED"/>
    <property type="match status" value="1"/>
</dbReference>
<comment type="caution">
    <text evidence="5">The sequence shown here is derived from an EMBL/GenBank/DDBJ whole genome shotgun (WGS) entry which is preliminary data.</text>
</comment>
<dbReference type="PROSITE" id="PS50949">
    <property type="entry name" value="HTH_GNTR"/>
    <property type="match status" value="1"/>
</dbReference>
<evidence type="ECO:0000313" key="6">
    <source>
        <dbReference type="Proteomes" id="UP000319818"/>
    </source>
</evidence>
<keyword evidence="1" id="KW-0805">Transcription regulation</keyword>
<evidence type="ECO:0000313" key="5">
    <source>
        <dbReference type="EMBL" id="TQM43753.1"/>
    </source>
</evidence>
<dbReference type="CDD" id="cd07377">
    <property type="entry name" value="WHTH_GntR"/>
    <property type="match status" value="1"/>
</dbReference>
<dbReference type="GO" id="GO:0003677">
    <property type="term" value="F:DNA binding"/>
    <property type="evidence" value="ECO:0007669"/>
    <property type="project" value="UniProtKB-KW"/>
</dbReference>
<evidence type="ECO:0000256" key="3">
    <source>
        <dbReference type="ARBA" id="ARBA00023163"/>
    </source>
</evidence>
<dbReference type="PRINTS" id="PR00035">
    <property type="entry name" value="HTHGNTR"/>
</dbReference>
<accession>A0A543GCE1</accession>
<dbReference type="InterPro" id="IPR036388">
    <property type="entry name" value="WH-like_DNA-bd_sf"/>
</dbReference>
<dbReference type="Pfam" id="PF00392">
    <property type="entry name" value="GntR"/>
    <property type="match status" value="1"/>
</dbReference>
<name>A0A543GCE1_9PSEU</name>
<protein>
    <submittedName>
        <fullName evidence="5">GntR family transcriptional regulator</fullName>
    </submittedName>
</protein>
<dbReference type="Gene3D" id="1.10.10.10">
    <property type="entry name" value="Winged helix-like DNA-binding domain superfamily/Winged helix DNA-binding domain"/>
    <property type="match status" value="1"/>
</dbReference>
<dbReference type="InterPro" id="IPR000524">
    <property type="entry name" value="Tscrpt_reg_HTH_GntR"/>
</dbReference>
<evidence type="ECO:0000259" key="4">
    <source>
        <dbReference type="PROSITE" id="PS50949"/>
    </source>
</evidence>
<dbReference type="GO" id="GO:0003700">
    <property type="term" value="F:DNA-binding transcription factor activity"/>
    <property type="evidence" value="ECO:0007669"/>
    <property type="project" value="InterPro"/>
</dbReference>
<dbReference type="SUPFAM" id="SSF64288">
    <property type="entry name" value="Chorismate lyase-like"/>
    <property type="match status" value="1"/>
</dbReference>
<keyword evidence="3" id="KW-0804">Transcription</keyword>
<dbReference type="InterPro" id="IPR036390">
    <property type="entry name" value="WH_DNA-bd_sf"/>
</dbReference>